<feature type="transmembrane region" description="Helical" evidence="1">
    <location>
        <begin position="207"/>
        <end position="228"/>
    </location>
</feature>
<feature type="domain" description="EamA" evidence="2">
    <location>
        <begin position="148"/>
        <end position="273"/>
    </location>
</feature>
<comment type="caution">
    <text evidence="3">The sequence shown here is derived from an EMBL/GenBank/DDBJ whole genome shotgun (WGS) entry which is preliminary data.</text>
</comment>
<feature type="transmembrane region" description="Helical" evidence="1">
    <location>
        <begin position="58"/>
        <end position="81"/>
    </location>
</feature>
<dbReference type="InterPro" id="IPR000620">
    <property type="entry name" value="EamA_dom"/>
</dbReference>
<feature type="transmembrane region" description="Helical" evidence="1">
    <location>
        <begin position="262"/>
        <end position="280"/>
    </location>
</feature>
<feature type="domain" description="EamA" evidence="2">
    <location>
        <begin position="5"/>
        <end position="132"/>
    </location>
</feature>
<protein>
    <submittedName>
        <fullName evidence="3">EamA family transporter</fullName>
    </submittedName>
</protein>
<feature type="transmembrane region" description="Helical" evidence="1">
    <location>
        <begin position="116"/>
        <end position="137"/>
    </location>
</feature>
<dbReference type="Pfam" id="PF00892">
    <property type="entry name" value="EamA"/>
    <property type="match status" value="2"/>
</dbReference>
<reference evidence="3" key="1">
    <citation type="submission" date="2023-09" db="EMBL/GenBank/DDBJ databases">
        <title>Marinobacter sediminicola sp. nov. and Marinobacter maritimum sp. nov., isolated from marine sediment.</title>
        <authorList>
            <person name="An J."/>
        </authorList>
    </citation>
    <scope>NUCLEOTIDE SEQUENCE</scope>
    <source>
        <strain evidence="3">F60267</strain>
    </source>
</reference>
<keyword evidence="1" id="KW-0812">Transmembrane</keyword>
<feature type="transmembrane region" description="Helical" evidence="1">
    <location>
        <begin position="149"/>
        <end position="169"/>
    </location>
</feature>
<feature type="transmembrane region" description="Helical" evidence="1">
    <location>
        <begin position="34"/>
        <end position="52"/>
    </location>
</feature>
<evidence type="ECO:0000259" key="2">
    <source>
        <dbReference type="Pfam" id="PF00892"/>
    </source>
</evidence>
<dbReference type="SUPFAM" id="SSF103481">
    <property type="entry name" value="Multidrug resistance efflux transporter EmrE"/>
    <property type="match status" value="2"/>
</dbReference>
<dbReference type="Proteomes" id="UP001267407">
    <property type="component" value="Unassembled WGS sequence"/>
</dbReference>
<dbReference type="PANTHER" id="PTHR22911">
    <property type="entry name" value="ACYL-MALONYL CONDENSING ENZYME-RELATED"/>
    <property type="match status" value="1"/>
</dbReference>
<keyword evidence="4" id="KW-1185">Reference proteome</keyword>
<feature type="transmembrane region" description="Helical" evidence="1">
    <location>
        <begin position="6"/>
        <end position="27"/>
    </location>
</feature>
<proteinExistence type="predicted"/>
<dbReference type="Gene3D" id="1.10.3730.20">
    <property type="match status" value="1"/>
</dbReference>
<evidence type="ECO:0000313" key="3">
    <source>
        <dbReference type="EMBL" id="MDS1310351.1"/>
    </source>
</evidence>
<dbReference type="RefSeq" id="WP_200371378.1">
    <property type="nucleotide sequence ID" value="NZ_JAVMBO010000013.1"/>
</dbReference>
<feature type="transmembrane region" description="Helical" evidence="1">
    <location>
        <begin position="93"/>
        <end position="110"/>
    </location>
</feature>
<evidence type="ECO:0000313" key="4">
    <source>
        <dbReference type="Proteomes" id="UP001267407"/>
    </source>
</evidence>
<dbReference type="InterPro" id="IPR037185">
    <property type="entry name" value="EmrE-like"/>
</dbReference>
<dbReference type="EMBL" id="JAVMBO010000013">
    <property type="protein sequence ID" value="MDS1310351.1"/>
    <property type="molecule type" value="Genomic_DNA"/>
</dbReference>
<keyword evidence="1" id="KW-1133">Transmembrane helix</keyword>
<evidence type="ECO:0000256" key="1">
    <source>
        <dbReference type="SAM" id="Phobius"/>
    </source>
</evidence>
<gene>
    <name evidence="3" type="ORF">RKA07_09655</name>
</gene>
<keyword evidence="1" id="KW-0472">Membrane</keyword>
<accession>A0ABU2HIG7</accession>
<name>A0ABU2HIG7_9GAMM</name>
<organism evidence="3 4">
    <name type="scientific">Marinobacter xiaoshiensis</name>
    <dbReference type="NCBI Taxonomy" id="3073652"/>
    <lineage>
        <taxon>Bacteria</taxon>
        <taxon>Pseudomonadati</taxon>
        <taxon>Pseudomonadota</taxon>
        <taxon>Gammaproteobacteria</taxon>
        <taxon>Pseudomonadales</taxon>
        <taxon>Marinobacteraceae</taxon>
        <taxon>Marinobacter</taxon>
    </lineage>
</organism>
<feature type="transmembrane region" description="Helical" evidence="1">
    <location>
        <begin position="234"/>
        <end position="255"/>
    </location>
</feature>
<sequence length="299" mass="32214">MNPHILAAILAAVFMGTIGAISIYADVSAETVTFYRLFIGAVLMAGFLLFTGQKDKMLAWPGLKVLVTGGFLAGFVVFYIVAMSYTTMANAVMLLYLAPVTASITAHFFMGERLTGSSTALIGVALFGFAMMMEFNFNLSGRMEEAVGLFYALCAMLCYAAFIVTNRLIPEQVHVLTRSGYQMLVGALCMLPFMLQQGDSIVGMQWGWLVTAGVVPGFLAIMLAVVALKALPTATYGTLAYLEPITVVALGWFLFGQSLNTLQMSGCALIIVSGVIQAVLSQRDANFQQPILTTRTNHD</sequence>
<dbReference type="PANTHER" id="PTHR22911:SF79">
    <property type="entry name" value="MOBA-LIKE NTP TRANSFERASE DOMAIN-CONTAINING PROTEIN"/>
    <property type="match status" value="1"/>
</dbReference>